<reference evidence="5 6" key="1">
    <citation type="journal article" date="2020" name="Front. Microbiol.">
        <title>Design of Bacterial Strain-Specific qPCR Assays Using NGS Data and Publicly Available Resources and Its Application to Track Biocontrol Strains.</title>
        <authorList>
            <person name="Hernandez I."/>
            <person name="Sant C."/>
            <person name="Martinez R."/>
            <person name="Fernandez C."/>
        </authorList>
    </citation>
    <scope>NUCLEOTIDE SEQUENCE [LARGE SCALE GENOMIC DNA]</scope>
    <source>
        <strain evidence="5 6">B24</strain>
    </source>
</reference>
<evidence type="ECO:0000256" key="1">
    <source>
        <dbReference type="HAMAP-Rule" id="MF_00259"/>
    </source>
</evidence>
<feature type="domain" description="Aminomethyltransferase C-terminal" evidence="4">
    <location>
        <begin position="314"/>
        <end position="392"/>
    </location>
</feature>
<evidence type="ECO:0000313" key="5">
    <source>
        <dbReference type="EMBL" id="QMU97651.1"/>
    </source>
</evidence>
<dbReference type="AlphaFoldDB" id="A0A7D7WGK9"/>
<organism evidence="5 6">
    <name type="scientific">Microbacterium esteraromaticum</name>
    <dbReference type="NCBI Taxonomy" id="57043"/>
    <lineage>
        <taxon>Bacteria</taxon>
        <taxon>Bacillati</taxon>
        <taxon>Actinomycetota</taxon>
        <taxon>Actinomycetes</taxon>
        <taxon>Micrococcales</taxon>
        <taxon>Microbacteriaceae</taxon>
        <taxon>Microbacterium</taxon>
    </lineage>
</organism>
<dbReference type="Pfam" id="PF01571">
    <property type="entry name" value="GCV_T"/>
    <property type="match status" value="1"/>
</dbReference>
<comment type="catalytic activity">
    <reaction evidence="1">
        <text>N(6)-[(R)-S(8)-aminomethyldihydrolipoyl]-L-lysyl-[protein] + (6S)-5,6,7,8-tetrahydrofolate = N(6)-[(R)-dihydrolipoyl]-L-lysyl-[protein] + (6R)-5,10-methylene-5,6,7,8-tetrahydrofolate + NH4(+)</text>
        <dbReference type="Rhea" id="RHEA:16945"/>
        <dbReference type="Rhea" id="RHEA-COMP:10475"/>
        <dbReference type="Rhea" id="RHEA-COMP:10492"/>
        <dbReference type="ChEBI" id="CHEBI:15636"/>
        <dbReference type="ChEBI" id="CHEBI:28938"/>
        <dbReference type="ChEBI" id="CHEBI:57453"/>
        <dbReference type="ChEBI" id="CHEBI:83100"/>
        <dbReference type="ChEBI" id="CHEBI:83143"/>
        <dbReference type="EC" id="2.1.2.10"/>
    </reaction>
</comment>
<dbReference type="Gene3D" id="2.40.30.110">
    <property type="entry name" value="Aminomethyltransferase beta-barrel domains"/>
    <property type="match status" value="1"/>
</dbReference>
<dbReference type="Pfam" id="PF08669">
    <property type="entry name" value="GCV_T_C"/>
    <property type="match status" value="1"/>
</dbReference>
<comment type="similarity">
    <text evidence="1">Belongs to the GcvT family.</text>
</comment>
<dbReference type="NCBIfam" id="NF001567">
    <property type="entry name" value="PRK00389.1"/>
    <property type="match status" value="1"/>
</dbReference>
<feature type="binding site" evidence="2">
    <location>
        <position position="225"/>
    </location>
    <ligand>
        <name>substrate</name>
    </ligand>
</feature>
<dbReference type="Gene3D" id="4.10.1250.10">
    <property type="entry name" value="Aminomethyltransferase fragment"/>
    <property type="match status" value="1"/>
</dbReference>
<evidence type="ECO:0000313" key="6">
    <source>
        <dbReference type="Proteomes" id="UP000515708"/>
    </source>
</evidence>
<dbReference type="RefSeq" id="WP_182252648.1">
    <property type="nucleotide sequence ID" value="NZ_CP043732.1"/>
</dbReference>
<dbReference type="Proteomes" id="UP000515708">
    <property type="component" value="Chromosome"/>
</dbReference>
<comment type="function">
    <text evidence="1">The glycine cleavage system catalyzes the degradation of glycine.</text>
</comment>
<dbReference type="PANTHER" id="PTHR43757">
    <property type="entry name" value="AMINOMETHYLTRANSFERASE"/>
    <property type="match status" value="1"/>
</dbReference>
<accession>A0A7D7WGK9</accession>
<dbReference type="GO" id="GO:0008483">
    <property type="term" value="F:transaminase activity"/>
    <property type="evidence" value="ECO:0007669"/>
    <property type="project" value="UniProtKB-KW"/>
</dbReference>
<keyword evidence="1" id="KW-0808">Transferase</keyword>
<dbReference type="InterPro" id="IPR013977">
    <property type="entry name" value="GcvT_C"/>
</dbReference>
<keyword evidence="1" id="KW-0032">Aminotransferase</keyword>
<dbReference type="InterPro" id="IPR028896">
    <property type="entry name" value="GcvT/YgfZ/DmdA"/>
</dbReference>
<dbReference type="SUPFAM" id="SSF103025">
    <property type="entry name" value="Folate-binding domain"/>
    <property type="match status" value="1"/>
</dbReference>
<gene>
    <name evidence="1" type="primary">gcvT</name>
    <name evidence="5" type="ORF">FVO59_10790</name>
</gene>
<dbReference type="InterPro" id="IPR027266">
    <property type="entry name" value="TrmE/GcvT-like"/>
</dbReference>
<dbReference type="InterPro" id="IPR029043">
    <property type="entry name" value="GcvT/YgfZ_C"/>
</dbReference>
<dbReference type="GO" id="GO:0005829">
    <property type="term" value="C:cytosol"/>
    <property type="evidence" value="ECO:0007669"/>
    <property type="project" value="TreeGrafter"/>
</dbReference>
<comment type="subunit">
    <text evidence="1">The glycine cleavage system is composed of four proteins: P, T, L and H.</text>
</comment>
<evidence type="ECO:0000259" key="4">
    <source>
        <dbReference type="Pfam" id="PF08669"/>
    </source>
</evidence>
<dbReference type="InterPro" id="IPR006222">
    <property type="entry name" value="GCVT_N"/>
</dbReference>
<dbReference type="GO" id="GO:0004047">
    <property type="term" value="F:aminomethyltransferase activity"/>
    <property type="evidence" value="ECO:0007669"/>
    <property type="project" value="UniProtKB-UniRule"/>
</dbReference>
<dbReference type="InterPro" id="IPR022903">
    <property type="entry name" value="GcvT_bac"/>
</dbReference>
<proteinExistence type="inferred from homology"/>
<dbReference type="EMBL" id="CP043732">
    <property type="protein sequence ID" value="QMU97651.1"/>
    <property type="molecule type" value="Genomic_DNA"/>
</dbReference>
<dbReference type="SUPFAM" id="SSF101790">
    <property type="entry name" value="Aminomethyltransferase beta-barrel domain"/>
    <property type="match status" value="1"/>
</dbReference>
<dbReference type="EC" id="2.1.2.10" evidence="1"/>
<feature type="domain" description="GCVT N-terminal" evidence="3">
    <location>
        <begin position="10"/>
        <end position="292"/>
    </location>
</feature>
<name>A0A7D7WGK9_9MICO</name>
<dbReference type="GO" id="GO:0019464">
    <property type="term" value="P:glycine decarboxylation via glycine cleavage system"/>
    <property type="evidence" value="ECO:0007669"/>
    <property type="project" value="UniProtKB-UniRule"/>
</dbReference>
<dbReference type="PANTHER" id="PTHR43757:SF2">
    <property type="entry name" value="AMINOMETHYLTRANSFERASE, MITOCHONDRIAL"/>
    <property type="match status" value="1"/>
</dbReference>
<evidence type="ECO:0000259" key="3">
    <source>
        <dbReference type="Pfam" id="PF01571"/>
    </source>
</evidence>
<protein>
    <recommendedName>
        <fullName evidence="1">Aminomethyltransferase</fullName>
        <ecNumber evidence="1">2.1.2.10</ecNumber>
    </recommendedName>
    <alternativeName>
        <fullName evidence="1">Glycine cleavage system T protein</fullName>
    </alternativeName>
</protein>
<dbReference type="Gene3D" id="3.30.70.1400">
    <property type="entry name" value="Aminomethyltransferase beta-barrel domains"/>
    <property type="match status" value="1"/>
</dbReference>
<dbReference type="Gene3D" id="3.30.1360.120">
    <property type="entry name" value="Probable tRNA modification gtpase trme, domain 1"/>
    <property type="match status" value="1"/>
</dbReference>
<evidence type="ECO:0000256" key="2">
    <source>
        <dbReference type="PIRSR" id="PIRSR006487-1"/>
    </source>
</evidence>
<dbReference type="PIRSF" id="PIRSF006487">
    <property type="entry name" value="GcvT"/>
    <property type="match status" value="1"/>
</dbReference>
<sequence length="396" mass="41583">MTEPRYTPLRDRHEALGASFTDFGGWQMPVRYTSDLAEHHAVREAAGIFDISHMAEFIVDGARAAEYLDYALAGRLSVMAVGKAKYSLLLAEDGGIIDDVIVYRMGEQRFLIISNAGNRDAVREALTARTGSFAAGAPVPPSADGSFGFIAGSSGDVAVDDVSDDYALIAVQGPKAAEIVAAIDGIDEVSVPWDEQKYYAWASARYRGKPLLLARTGYTGEDGFELLVDAADAAELWDAALAAGADHGLVPAGLAARDTLRLEAGMPLYGNELSLDTVPAQAGLGRVVVADKERFVGKDALAGGSTGAGAQAGRTLIGLTAEGRRAGRAGYAVVLEDGTVVGEITSGALSPTLGHPIAMAYVDPSSAEEGTDLFLDVRGTKIPATRTALPFYRRKK</sequence>
<dbReference type="HAMAP" id="MF_00259">
    <property type="entry name" value="GcvT"/>
    <property type="match status" value="1"/>
</dbReference>